<evidence type="ECO:0000256" key="1">
    <source>
        <dbReference type="ARBA" id="ARBA00004162"/>
    </source>
</evidence>
<evidence type="ECO:0000313" key="11">
    <source>
        <dbReference type="EMBL" id="QDT74655.1"/>
    </source>
</evidence>
<evidence type="ECO:0000256" key="5">
    <source>
        <dbReference type="ARBA" id="ARBA00022989"/>
    </source>
</evidence>
<dbReference type="Gene3D" id="3.30.1330.60">
    <property type="entry name" value="OmpA-like domain"/>
    <property type="match status" value="1"/>
</dbReference>
<evidence type="ECO:0000256" key="7">
    <source>
        <dbReference type="PROSITE-ProRule" id="PRU00473"/>
    </source>
</evidence>
<comment type="similarity">
    <text evidence="2">Belongs to the MotB family.</text>
</comment>
<dbReference type="RefSeq" id="WP_145434387.1">
    <property type="nucleotide sequence ID" value="NZ_CP036339.1"/>
</dbReference>
<keyword evidence="4 9" id="KW-0812">Transmembrane</keyword>
<keyword evidence="12" id="KW-1185">Reference proteome</keyword>
<dbReference type="OrthoDB" id="9815217at2"/>
<comment type="subcellular location">
    <subcellularLocation>
        <location evidence="1">Cell membrane</location>
        <topology evidence="1">Single-pass membrane protein</topology>
    </subcellularLocation>
</comment>
<dbReference type="SUPFAM" id="SSF103088">
    <property type="entry name" value="OmpA-like"/>
    <property type="match status" value="1"/>
</dbReference>
<dbReference type="Pfam" id="PF00691">
    <property type="entry name" value="OmpA"/>
    <property type="match status" value="1"/>
</dbReference>
<name>A0A517U1Z5_9BACT</name>
<proteinExistence type="inferred from homology"/>
<dbReference type="InterPro" id="IPR036737">
    <property type="entry name" value="OmpA-like_sf"/>
</dbReference>
<sequence>MAGGGGAWKVAYADFVTAMMAFFMVMWLTSQKPGIKEAVAGYFREPFATYKSHQKGAAGTARPVLDPMYGHTAQPQKRRLAISGDVTDYQFTLLFPEGSATLEPEQLESVREFAPMMAGKLNRVEVRAHCIRSPLPPDSPFQDHWAMCFARCQRVREELQTLGVEPERIRLSQAEGNEPLAANLSPDELKLNSRVDVILLPDLADIPWERRKAEEEPVEATMEPVSAQGMAHAEVRSVETDVTDVSQPHEAPTAVGTHASHAPADSGNPHEPAAAHNHGGSGASNEAPAPHAASDDHAAADEQGLTDVHHDARTHGKADSNDDAAAHGKPNAAAEDSDAHDDHGAAHPPAEVHVPPPH</sequence>
<feature type="transmembrane region" description="Helical" evidence="9">
    <location>
        <begin position="6"/>
        <end position="28"/>
    </location>
</feature>
<dbReference type="KEGG" id="llh:I41_38520"/>
<dbReference type="Proteomes" id="UP000317909">
    <property type="component" value="Chromosome"/>
</dbReference>
<feature type="domain" description="OmpA-like" evidence="10">
    <location>
        <begin position="82"/>
        <end position="203"/>
    </location>
</feature>
<dbReference type="AlphaFoldDB" id="A0A517U1Z5"/>
<feature type="region of interest" description="Disordered" evidence="8">
    <location>
        <begin position="214"/>
        <end position="358"/>
    </location>
</feature>
<feature type="compositionally biased region" description="Low complexity" evidence="8">
    <location>
        <begin position="274"/>
        <end position="292"/>
    </location>
</feature>
<dbReference type="PANTHER" id="PTHR30329">
    <property type="entry name" value="STATOR ELEMENT OF FLAGELLAR MOTOR COMPLEX"/>
    <property type="match status" value="1"/>
</dbReference>
<evidence type="ECO:0000256" key="3">
    <source>
        <dbReference type="ARBA" id="ARBA00022475"/>
    </source>
</evidence>
<dbReference type="EMBL" id="CP036339">
    <property type="protein sequence ID" value="QDT74655.1"/>
    <property type="molecule type" value="Genomic_DNA"/>
</dbReference>
<evidence type="ECO:0000256" key="2">
    <source>
        <dbReference type="ARBA" id="ARBA00008914"/>
    </source>
</evidence>
<evidence type="ECO:0000259" key="10">
    <source>
        <dbReference type="PROSITE" id="PS51123"/>
    </source>
</evidence>
<dbReference type="InterPro" id="IPR050330">
    <property type="entry name" value="Bact_OuterMem_StrucFunc"/>
</dbReference>
<dbReference type="PANTHER" id="PTHR30329:SF21">
    <property type="entry name" value="LIPOPROTEIN YIAD-RELATED"/>
    <property type="match status" value="1"/>
</dbReference>
<keyword evidence="6 7" id="KW-0472">Membrane</keyword>
<keyword evidence="3" id="KW-1003">Cell membrane</keyword>
<feature type="compositionally biased region" description="Low complexity" evidence="8">
    <location>
        <begin position="346"/>
        <end position="358"/>
    </location>
</feature>
<evidence type="ECO:0000313" key="12">
    <source>
        <dbReference type="Proteomes" id="UP000317909"/>
    </source>
</evidence>
<dbReference type="InterPro" id="IPR025713">
    <property type="entry name" value="MotB-like_N_dom"/>
</dbReference>
<keyword evidence="5 9" id="KW-1133">Transmembrane helix</keyword>
<gene>
    <name evidence="11" type="primary">motB</name>
    <name evidence="11" type="ORF">I41_38520</name>
</gene>
<dbReference type="PROSITE" id="PS51123">
    <property type="entry name" value="OMPA_2"/>
    <property type="match status" value="1"/>
</dbReference>
<evidence type="ECO:0000256" key="8">
    <source>
        <dbReference type="SAM" id="MobiDB-lite"/>
    </source>
</evidence>
<evidence type="ECO:0000256" key="9">
    <source>
        <dbReference type="SAM" id="Phobius"/>
    </source>
</evidence>
<accession>A0A517U1Z5</accession>
<evidence type="ECO:0000256" key="4">
    <source>
        <dbReference type="ARBA" id="ARBA00022692"/>
    </source>
</evidence>
<protein>
    <submittedName>
        <fullName evidence="11">Motility protein B</fullName>
    </submittedName>
</protein>
<organism evidence="11 12">
    <name type="scientific">Lacipirellula limnantheis</name>
    <dbReference type="NCBI Taxonomy" id="2528024"/>
    <lineage>
        <taxon>Bacteria</taxon>
        <taxon>Pseudomonadati</taxon>
        <taxon>Planctomycetota</taxon>
        <taxon>Planctomycetia</taxon>
        <taxon>Pirellulales</taxon>
        <taxon>Lacipirellulaceae</taxon>
        <taxon>Lacipirellula</taxon>
    </lineage>
</organism>
<dbReference type="InterPro" id="IPR006665">
    <property type="entry name" value="OmpA-like"/>
</dbReference>
<evidence type="ECO:0000256" key="6">
    <source>
        <dbReference type="ARBA" id="ARBA00023136"/>
    </source>
</evidence>
<feature type="compositionally biased region" description="Basic and acidic residues" evidence="8">
    <location>
        <begin position="307"/>
        <end position="326"/>
    </location>
</feature>
<reference evidence="11 12" key="1">
    <citation type="submission" date="2019-02" db="EMBL/GenBank/DDBJ databases">
        <title>Deep-cultivation of Planctomycetes and their phenomic and genomic characterization uncovers novel biology.</title>
        <authorList>
            <person name="Wiegand S."/>
            <person name="Jogler M."/>
            <person name="Boedeker C."/>
            <person name="Pinto D."/>
            <person name="Vollmers J."/>
            <person name="Rivas-Marin E."/>
            <person name="Kohn T."/>
            <person name="Peeters S.H."/>
            <person name="Heuer A."/>
            <person name="Rast P."/>
            <person name="Oberbeckmann S."/>
            <person name="Bunk B."/>
            <person name="Jeske O."/>
            <person name="Meyerdierks A."/>
            <person name="Storesund J.E."/>
            <person name="Kallscheuer N."/>
            <person name="Luecker S."/>
            <person name="Lage O.M."/>
            <person name="Pohl T."/>
            <person name="Merkel B.J."/>
            <person name="Hornburger P."/>
            <person name="Mueller R.-W."/>
            <person name="Bruemmer F."/>
            <person name="Labrenz M."/>
            <person name="Spormann A.M."/>
            <person name="Op den Camp H."/>
            <person name="Overmann J."/>
            <person name="Amann R."/>
            <person name="Jetten M.S.M."/>
            <person name="Mascher T."/>
            <person name="Medema M.H."/>
            <person name="Devos D.P."/>
            <person name="Kaster A.-K."/>
            <person name="Ovreas L."/>
            <person name="Rohde M."/>
            <person name="Galperin M.Y."/>
            <person name="Jogler C."/>
        </authorList>
    </citation>
    <scope>NUCLEOTIDE SEQUENCE [LARGE SCALE GENOMIC DNA]</scope>
    <source>
        <strain evidence="11 12">I41</strain>
    </source>
</reference>
<dbReference type="Pfam" id="PF13677">
    <property type="entry name" value="MotB_plug"/>
    <property type="match status" value="1"/>
</dbReference>
<dbReference type="GO" id="GO:0005886">
    <property type="term" value="C:plasma membrane"/>
    <property type="evidence" value="ECO:0007669"/>
    <property type="project" value="UniProtKB-SubCell"/>
</dbReference>